<reference evidence="2" key="1">
    <citation type="submission" date="2025-08" db="UniProtKB">
        <authorList>
            <consortium name="RefSeq"/>
        </authorList>
    </citation>
    <scope>IDENTIFICATION</scope>
    <source>
        <strain evidence="2">Tuebingen</strain>
        <tissue evidence="2">Fibroblasts and whole tissue</tissue>
    </source>
</reference>
<dbReference type="eggNOG" id="ENOG502SS6F">
    <property type="taxonomic scope" value="Eukaryota"/>
</dbReference>
<protein>
    <submittedName>
        <fullName evidence="2">Uncharacterized protein si:ch73-248e21.5</fullName>
    </submittedName>
</protein>
<name>A0ACD6B6W5_DANRE</name>
<dbReference type="AGR" id="ZFIN:ZDB-GENE-120215-255"/>
<dbReference type="Proteomes" id="UP000000437">
    <property type="component" value="Chromosome 3"/>
</dbReference>
<evidence type="ECO:0000313" key="3">
    <source>
        <dbReference type="ZFIN" id="ZDB-GENE-120215-255"/>
    </source>
</evidence>
<dbReference type="Bgee" id="ENSDARG00000088283">
    <property type="expression patterns" value="Expressed in granulocyte and 13 other cell types or tissues"/>
</dbReference>
<gene>
    <name evidence="2 3" type="primary">si:ch73-248e21.5</name>
</gene>
<dbReference type="OrthoDB" id="8964782at2759"/>
<accession>A0ACD6B6W5</accession>
<keyword evidence="1" id="KW-1185">Reference proteome</keyword>
<evidence type="ECO:0000313" key="2">
    <source>
        <dbReference type="RefSeq" id="XP_021329926.2"/>
    </source>
</evidence>
<sequence>MQMTLLSITVWFTHFLIVSAFNFNTLPTHTLSDYIETTQITPTTTTTTNQQPKTLIKATPSSPLTTITQENTTNPTKEEHIQPNTAPTQETTSLYQYSSTPPQNDMMDEGVSISSASNGAIGHTNTITRVSTNSPRLTSQNDENSETTNGSYNNELNVTLEMTSPHQYNSSPSQSETDDEDVSISNASGVPMNYTNTTPTVFTNFTRLKSHIYKENQTRIMLNRSYNDNGDTTEPNTTLNLTSMHQYNSSLSQNHMMDEGSNDVVVNYTNPTKAVYTNSPRLTSQKDENNETWTTSNVSYNNDRYTAEPNTTQNMTSMLEMRSLHQHNNSLSQNDTNNEDASISNTSDIAVNYTNTTPTVFTNFTRLTPQKDENNQTGISYNHFQTVDPFSNVSTHPWKDKEDETTKADEGDYETNSTQATFVNTSEQWRETRGTEGSYDFTSEHREEDYNTTANTINARAATDWLTSQNILTATPAYTVTPDSVVTDEPEYHTSAGGVDHSTKPQDLLTSTHTESANMTGTGPPIGSTTVNNNNSNITDVLTDNSTYPTTNITDTESNVWPTCLNSSRQSTIVCFITVWALAMTAAIFLGVTIFLWVRLSIVKERMKMKEKRVEVGEKQSLWADPKASVQERVEFWYVNGSTLEADRKDKNRKRQERMKRRGQEQVNEENELWMQPRVTVDDITEFWYANRRMREERMRDMGL</sequence>
<dbReference type="PaxDb" id="7955-ENSDARP00000126182"/>
<dbReference type="RefSeq" id="XP_021329926.2">
    <property type="nucleotide sequence ID" value="XM_021474251.3"/>
</dbReference>
<dbReference type="KEGG" id="dre:101885079"/>
<evidence type="ECO:0000313" key="1">
    <source>
        <dbReference type="Proteomes" id="UP000000437"/>
    </source>
</evidence>
<organism evidence="1 2">
    <name type="scientific">Danio rerio</name>
    <name type="common">Zebrafish</name>
    <name type="synonym">Brachydanio rerio</name>
    <dbReference type="NCBI Taxonomy" id="7955"/>
    <lineage>
        <taxon>Eukaryota</taxon>
        <taxon>Metazoa</taxon>
        <taxon>Chordata</taxon>
        <taxon>Craniata</taxon>
        <taxon>Vertebrata</taxon>
        <taxon>Euteleostomi</taxon>
        <taxon>Actinopterygii</taxon>
        <taxon>Neopterygii</taxon>
        <taxon>Teleostei</taxon>
        <taxon>Ostariophysi</taxon>
        <taxon>Cypriniformes</taxon>
        <taxon>Danionidae</taxon>
        <taxon>Danioninae</taxon>
        <taxon>Danio</taxon>
    </lineage>
</organism>
<dbReference type="ZFIN" id="ZDB-GENE-120215-255">
    <property type="gene designation" value="si:ch73-248e21.5"/>
</dbReference>
<proteinExistence type="predicted"/>